<dbReference type="PANTHER" id="PTHR28556">
    <property type="entry name" value="TRANSMEMBRANE PROTEIN 106B"/>
    <property type="match status" value="1"/>
</dbReference>
<dbReference type="OMA" id="CSYLCHS"/>
<evidence type="ECO:0000256" key="4">
    <source>
        <dbReference type="ARBA" id="ARBA00022989"/>
    </source>
</evidence>
<proteinExistence type="inferred from homology"/>
<dbReference type="AlphaFoldDB" id="A0A6I8PA31"/>
<dbReference type="Bgee" id="ENSOANG00000047358">
    <property type="expression patterns" value="Expressed in adult mammalian kidney and 8 other cell types or tissues"/>
</dbReference>
<dbReference type="Ensembl" id="ENSOANT00000065459.1">
    <property type="protein sequence ID" value="ENSOANP00000051218.1"/>
    <property type="gene ID" value="ENSOANG00000047358.1"/>
</dbReference>
<dbReference type="GeneTree" id="ENSGT00940000161546"/>
<evidence type="ECO:0000259" key="8">
    <source>
        <dbReference type="Pfam" id="PF21002"/>
    </source>
</evidence>
<comment type="similarity">
    <text evidence="2">Belongs to the TMEM106 family.</text>
</comment>
<dbReference type="GO" id="GO:0012505">
    <property type="term" value="C:endomembrane system"/>
    <property type="evidence" value="ECO:0007669"/>
    <property type="project" value="UniProtKB-SubCell"/>
</dbReference>
<evidence type="ECO:0000259" key="7">
    <source>
        <dbReference type="Pfam" id="PF07092"/>
    </source>
</evidence>
<dbReference type="InterPro" id="IPR048509">
    <property type="entry name" value="TMEM106_C"/>
</dbReference>
<dbReference type="PANTHER" id="PTHR28556:SF3">
    <property type="entry name" value="TRANSMEMBRANE PROTEIN 106A"/>
    <property type="match status" value="1"/>
</dbReference>
<evidence type="ECO:0000256" key="3">
    <source>
        <dbReference type="ARBA" id="ARBA00022692"/>
    </source>
</evidence>
<evidence type="ECO:0000256" key="1">
    <source>
        <dbReference type="ARBA" id="ARBA00004308"/>
    </source>
</evidence>
<evidence type="ECO:0000313" key="10">
    <source>
        <dbReference type="Proteomes" id="UP000002279"/>
    </source>
</evidence>
<organism evidence="9 10">
    <name type="scientific">Ornithorhynchus anatinus</name>
    <name type="common">Duckbill platypus</name>
    <dbReference type="NCBI Taxonomy" id="9258"/>
    <lineage>
        <taxon>Eukaryota</taxon>
        <taxon>Metazoa</taxon>
        <taxon>Chordata</taxon>
        <taxon>Craniata</taxon>
        <taxon>Vertebrata</taxon>
        <taxon>Euteleostomi</taxon>
        <taxon>Mammalia</taxon>
        <taxon>Monotremata</taxon>
        <taxon>Ornithorhynchidae</taxon>
        <taxon>Ornithorhynchus</taxon>
    </lineage>
</organism>
<dbReference type="CTD" id="113277"/>
<keyword evidence="3 6" id="KW-0812">Transmembrane</keyword>
<keyword evidence="10" id="KW-1185">Reference proteome</keyword>
<dbReference type="RefSeq" id="XP_028930556.1">
    <property type="nucleotide sequence ID" value="XM_029074723.1"/>
</dbReference>
<keyword evidence="4 6" id="KW-1133">Transmembrane helix</keyword>
<protein>
    <submittedName>
        <fullName evidence="9">Transmembrane protein 106A</fullName>
    </submittedName>
</protein>
<dbReference type="InParanoid" id="A0A6I8PA31"/>
<dbReference type="InterPro" id="IPR009790">
    <property type="entry name" value="TMEM106"/>
</dbReference>
<evidence type="ECO:0000256" key="5">
    <source>
        <dbReference type="ARBA" id="ARBA00023136"/>
    </source>
</evidence>
<dbReference type="GeneID" id="100088458"/>
<reference evidence="9 10" key="1">
    <citation type="journal article" date="2008" name="Nature">
        <title>Genome analysis of the platypus reveals unique signatures of evolution.</title>
        <authorList>
            <person name="Warren W.C."/>
            <person name="Hillier L.W."/>
            <person name="Marshall Graves J.A."/>
            <person name="Birney E."/>
            <person name="Ponting C.P."/>
            <person name="Grutzner F."/>
            <person name="Belov K."/>
            <person name="Miller W."/>
            <person name="Clarke L."/>
            <person name="Chinwalla A.T."/>
            <person name="Yang S.P."/>
            <person name="Heger A."/>
            <person name="Locke D.P."/>
            <person name="Miethke P."/>
            <person name="Waters P.D."/>
            <person name="Veyrunes F."/>
            <person name="Fulton L."/>
            <person name="Fulton B."/>
            <person name="Graves T."/>
            <person name="Wallis J."/>
            <person name="Puente X.S."/>
            <person name="Lopez-Otin C."/>
            <person name="Ordonez G.R."/>
            <person name="Eichler E.E."/>
            <person name="Chen L."/>
            <person name="Cheng Z."/>
            <person name="Deakin J.E."/>
            <person name="Alsop A."/>
            <person name="Thompson K."/>
            <person name="Kirby P."/>
            <person name="Papenfuss A.T."/>
            <person name="Wakefield M.J."/>
            <person name="Olender T."/>
            <person name="Lancet D."/>
            <person name="Huttley G.A."/>
            <person name="Smit A.F."/>
            <person name="Pask A."/>
            <person name="Temple-Smith P."/>
            <person name="Batzer M.A."/>
            <person name="Walker J.A."/>
            <person name="Konkel M.K."/>
            <person name="Harris R.S."/>
            <person name="Whittington C.M."/>
            <person name="Wong E.S."/>
            <person name="Gemmell N.J."/>
            <person name="Buschiazzo E."/>
            <person name="Vargas Jentzsch I.M."/>
            <person name="Merkel A."/>
            <person name="Schmitz J."/>
            <person name="Zemann A."/>
            <person name="Churakov G."/>
            <person name="Kriegs J.O."/>
            <person name="Brosius J."/>
            <person name="Murchison E.P."/>
            <person name="Sachidanandam R."/>
            <person name="Smith C."/>
            <person name="Hannon G.J."/>
            <person name="Tsend-Ayush E."/>
            <person name="McMillan D."/>
            <person name="Attenborough R."/>
            <person name="Rens W."/>
            <person name="Ferguson-Smith M."/>
            <person name="Lefevre C.M."/>
            <person name="Sharp J.A."/>
            <person name="Nicholas K.R."/>
            <person name="Ray D.A."/>
            <person name="Kube M."/>
            <person name="Reinhardt R."/>
            <person name="Pringle T.H."/>
            <person name="Taylor J."/>
            <person name="Jones R.C."/>
            <person name="Nixon B."/>
            <person name="Dacheux J.L."/>
            <person name="Niwa H."/>
            <person name="Sekita Y."/>
            <person name="Huang X."/>
            <person name="Stark A."/>
            <person name="Kheradpour P."/>
            <person name="Kellis M."/>
            <person name="Flicek P."/>
            <person name="Chen Y."/>
            <person name="Webber C."/>
            <person name="Hardison R."/>
            <person name="Nelson J."/>
            <person name="Hallsworth-Pepin K."/>
            <person name="Delehaunty K."/>
            <person name="Markovic C."/>
            <person name="Minx P."/>
            <person name="Feng Y."/>
            <person name="Kremitzki C."/>
            <person name="Mitreva M."/>
            <person name="Glasscock J."/>
            <person name="Wylie T."/>
            <person name="Wohldmann P."/>
            <person name="Thiru P."/>
            <person name="Nhan M.N."/>
            <person name="Pohl C.S."/>
            <person name="Smith S.M."/>
            <person name="Hou S."/>
            <person name="Nefedov M."/>
            <person name="de Jong P.J."/>
            <person name="Renfree M.B."/>
            <person name="Mardis E.R."/>
            <person name="Wilson R.K."/>
        </authorList>
    </citation>
    <scope>NUCLEOTIDE SEQUENCE [LARGE SCALE GENOMIC DNA]</scope>
    <source>
        <strain evidence="9 10">Glennie</strain>
    </source>
</reference>
<dbReference type="Pfam" id="PF07092">
    <property type="entry name" value="TMEM106"/>
    <property type="match status" value="1"/>
</dbReference>
<sequence>MRRWTPGGYGTINGEPGDPATCPSCRGAGTVPRELEKQLVALVPYGDQRLKPRHTKRYVSLAVLGCLLLAGLTFFFLSPRSIQAQLTGLTVSASAGAGAVILNVTKTLEIANGNLYPTVVTALDMEVLHLQLVVGQHTDRRPLYIGPLGRAQKNFTVVSEITDRNTCNICSWTKIKVHHVLLFLQGNVTCNSLGRAQQVAFQSTQYVDCRGHAPTPQPP</sequence>
<feature type="transmembrane region" description="Helical" evidence="6">
    <location>
        <begin position="58"/>
        <end position="77"/>
    </location>
</feature>
<gene>
    <name evidence="9" type="primary">TMEM106A</name>
</gene>
<dbReference type="FunCoup" id="A0A6I8PA31">
    <property type="interactions" value="315"/>
</dbReference>
<reference evidence="9" key="3">
    <citation type="submission" date="2025-09" db="UniProtKB">
        <authorList>
            <consortium name="Ensembl"/>
        </authorList>
    </citation>
    <scope>IDENTIFICATION</scope>
    <source>
        <strain evidence="9">Glennie</strain>
    </source>
</reference>
<feature type="domain" description="Transmembrane protein 106 N-terminal" evidence="8">
    <location>
        <begin position="19"/>
        <end position="56"/>
    </location>
</feature>
<dbReference type="Proteomes" id="UP000002279">
    <property type="component" value="Chromosome 11"/>
</dbReference>
<dbReference type="InterPro" id="IPR048511">
    <property type="entry name" value="TMEM106_N"/>
</dbReference>
<evidence type="ECO:0000313" key="9">
    <source>
        <dbReference type="Ensembl" id="ENSOANP00000051218.1"/>
    </source>
</evidence>
<accession>A0A6I8PA31</accession>
<comment type="subcellular location">
    <subcellularLocation>
        <location evidence="1">Endomembrane system</location>
    </subcellularLocation>
</comment>
<evidence type="ECO:0000256" key="2">
    <source>
        <dbReference type="ARBA" id="ARBA00008111"/>
    </source>
</evidence>
<dbReference type="KEGG" id="oaa:100088458"/>
<dbReference type="OrthoDB" id="508875at2759"/>
<feature type="domain" description="Transmembrane protein 106 C-terminal" evidence="7">
    <location>
        <begin position="79"/>
        <end position="211"/>
    </location>
</feature>
<dbReference type="Pfam" id="PF21002">
    <property type="entry name" value="TMEM106_N"/>
    <property type="match status" value="1"/>
</dbReference>
<name>A0A6I8PA31_ORNAN</name>
<evidence type="ECO:0000256" key="6">
    <source>
        <dbReference type="SAM" id="Phobius"/>
    </source>
</evidence>
<reference evidence="9" key="2">
    <citation type="submission" date="2025-08" db="UniProtKB">
        <authorList>
            <consortium name="Ensembl"/>
        </authorList>
    </citation>
    <scope>IDENTIFICATION</scope>
    <source>
        <strain evidence="9">Glennie</strain>
    </source>
</reference>
<keyword evidence="5 6" id="KW-0472">Membrane</keyword>